<dbReference type="Gene3D" id="3.40.50.300">
    <property type="entry name" value="P-loop containing nucleotide triphosphate hydrolases"/>
    <property type="match status" value="2"/>
</dbReference>
<evidence type="ECO:0000259" key="15">
    <source>
        <dbReference type="PROSITE" id="PS50893"/>
    </source>
</evidence>
<evidence type="ECO:0000256" key="8">
    <source>
        <dbReference type="ARBA" id="ARBA00022753"/>
    </source>
</evidence>
<feature type="compositionally biased region" description="Polar residues" evidence="13">
    <location>
        <begin position="422"/>
        <end position="435"/>
    </location>
</feature>
<dbReference type="InterPro" id="IPR013525">
    <property type="entry name" value="ABC2_TM"/>
</dbReference>
<keyword evidence="6" id="KW-0677">Repeat</keyword>
<dbReference type="PANTHER" id="PTHR19229:SF36">
    <property type="entry name" value="ATP-BINDING CASSETTE SUB-FAMILY A MEMBER 2"/>
    <property type="match status" value="1"/>
</dbReference>
<evidence type="ECO:0000313" key="16">
    <source>
        <dbReference type="EMBL" id="CAB3219607.1"/>
    </source>
</evidence>
<dbReference type="SUPFAM" id="SSF52540">
    <property type="entry name" value="P-loop containing nucleoside triphosphate hydrolases"/>
    <property type="match status" value="2"/>
</dbReference>
<feature type="transmembrane region" description="Helical" evidence="14">
    <location>
        <begin position="753"/>
        <end position="775"/>
    </location>
</feature>
<feature type="transmembrane region" description="Helical" evidence="14">
    <location>
        <begin position="1991"/>
        <end position="2010"/>
    </location>
</feature>
<dbReference type="GO" id="GO:0051246">
    <property type="term" value="P:regulation of protein metabolic process"/>
    <property type="evidence" value="ECO:0007669"/>
    <property type="project" value="UniProtKB-ARBA"/>
</dbReference>
<keyword evidence="9 16" id="KW-0067">ATP-binding</keyword>
<comment type="similarity">
    <text evidence="3">Belongs to the ABC transporter superfamily. ABCA family.</text>
</comment>
<dbReference type="Pfam" id="PF23321">
    <property type="entry name" value="R1_ABCA1"/>
    <property type="match status" value="1"/>
</dbReference>
<dbReference type="InterPro" id="IPR017871">
    <property type="entry name" value="ABC_transporter-like_CS"/>
</dbReference>
<feature type="transmembrane region" description="Helical" evidence="14">
    <location>
        <begin position="796"/>
        <end position="818"/>
    </location>
</feature>
<dbReference type="InterPro" id="IPR027417">
    <property type="entry name" value="P-loop_NTPase"/>
</dbReference>
<feature type="compositionally biased region" description="Basic and acidic residues" evidence="13">
    <location>
        <begin position="1365"/>
        <end position="1376"/>
    </location>
</feature>
<evidence type="ECO:0000256" key="9">
    <source>
        <dbReference type="ARBA" id="ARBA00022840"/>
    </source>
</evidence>
<evidence type="ECO:0000256" key="11">
    <source>
        <dbReference type="ARBA" id="ARBA00023136"/>
    </source>
</evidence>
<dbReference type="PROSITE" id="PS50893">
    <property type="entry name" value="ABC_TRANSPORTER_2"/>
    <property type="match status" value="2"/>
</dbReference>
<keyword evidence="8" id="KW-0967">Endosome</keyword>
<feature type="transmembrane region" description="Helical" evidence="14">
    <location>
        <begin position="30"/>
        <end position="51"/>
    </location>
</feature>
<feature type="transmembrane region" description="Helical" evidence="14">
    <location>
        <begin position="1966"/>
        <end position="1985"/>
    </location>
</feature>
<dbReference type="GO" id="GO:0005319">
    <property type="term" value="F:lipid transporter activity"/>
    <property type="evidence" value="ECO:0007669"/>
    <property type="project" value="TreeGrafter"/>
</dbReference>
<dbReference type="InterPro" id="IPR026082">
    <property type="entry name" value="ABCA"/>
</dbReference>
<evidence type="ECO:0000256" key="6">
    <source>
        <dbReference type="ARBA" id="ARBA00022737"/>
    </source>
</evidence>
<dbReference type="PANTHER" id="PTHR19229">
    <property type="entry name" value="ATP-BINDING CASSETTE TRANSPORTER SUBFAMILY A ABCA"/>
    <property type="match status" value="1"/>
</dbReference>
<evidence type="ECO:0000256" key="2">
    <source>
        <dbReference type="ARBA" id="ARBA00004608"/>
    </source>
</evidence>
<evidence type="ECO:0000256" key="12">
    <source>
        <dbReference type="ARBA" id="ARBA00023180"/>
    </source>
</evidence>
<evidence type="ECO:0000256" key="3">
    <source>
        <dbReference type="ARBA" id="ARBA00008869"/>
    </source>
</evidence>
<evidence type="ECO:0000256" key="14">
    <source>
        <dbReference type="SAM" id="Phobius"/>
    </source>
</evidence>
<evidence type="ECO:0000256" key="5">
    <source>
        <dbReference type="ARBA" id="ARBA00022692"/>
    </source>
</evidence>
<feature type="transmembrane region" description="Helical" evidence="14">
    <location>
        <begin position="2111"/>
        <end position="2134"/>
    </location>
</feature>
<dbReference type="GO" id="GO:0140359">
    <property type="term" value="F:ABC-type transporter activity"/>
    <property type="evidence" value="ECO:0007669"/>
    <property type="project" value="InterPro"/>
</dbReference>
<sequence length="2573" mass="289861">MSKKLRSKIWESPLVALLWKNFLLKRNSPWVTAFELATPLVLFFLLVGLRYREPISKAGSTYFRPQPLPSAGMVAVLQEFCPSQDGADVYGYPVHKKSIIGPFLDHMHHVWANQSVLDRQMNISSTFDNFNRSLQAFNTNSSDLHWKHNHGVQLKTLLKNATKFHEFLTKNLSYSDTRSDQLMNSHVNFNKALTSYKHHKHKLHRDKRQVDNQFDDIDPLLTSQYSNTDDSDLSSVFLPFMISQLAVLQNTTSSHRHDDISTQRRMNALKTIFFTPQNLHTAICKPSFVEIESPLSPEYHRSNDTDNNIGELCSERNHSRWEELSSELKQQINMSALLQDITMTTPTTDFQQNLDLVLYELKELQLISSYIKSLSMIIQILPISPCEEPKPVEKPTPTFRNHSDYFMLGWNDSTAMPHLHNTSQSNLHTTTINSDESAKKHKKVKSAQQINKESYVALWAAMQPIICGDKKLHQHRNLSNFKLTSRQKYNLGVLIHVLTSNPKILYAPNNTQADDVIRKANTSFAIIGNITDAALRWRNVSREIRVMLENPNTDETLAWLRSAKQSYTSDPDLVSNLTAGYPLLQKYFESNETLPNKTKILTKLDRIDDAACSWRKFVSGISINWFKGFRTEDEAVKYVTTQAYQDNASIFATLVFEVNDKGRLKNHVVYKIRQNASFTQDTSQIRLSYWRSDPYNWDFKYYDFGFVWLQDLIERSIMWEFIGHDVVSPGAYLHEMPYPCYIFDVFSMDLEHIMPLAMILSWVYTVAMLVQHIVYEKEQRLKEVMKIMGLSNGVHLLAWFISSFLQLQVSVTVIALTLKFGGVLGNSNLFIIWLFFSVYAAATIMFCFLLSVFFSKAKVASACSGIIYFLTYLPFAYMTIQEFLLHEKIPMSAKICGSFLSTTAFGLGAKYFAMYELSGYGIQWDNIALTPLEGDTFSLFQAIYMLLADIFLYAILTWYIDAVLPGQFGLPRPWYFLFTQSYWLGHRGTESDCCSSWKPWRWLRRRGNMDDYVALDTDDEALIETPAANLRLGVKIQKLTKKYKRGKKKAVNKLTLNLYEDQITSFLGHNGAGKTTTMSMLTGLIPPTSGTAYIYGCDIRSEMLEIRKSLGMCPQHNVLFDVLTVEEHLWFYARLKGVPARLIASEMDQFLKDIGLELKRKCKVETLSGGMKRKLSVAIAFVGGSQTVILDEPTAGVDPYARRAIWDLIIKYKEGRTILLSTHHMDEADMLGDQIAIISNGQLRCVGSSLFLKSNYGDGYLLTLIRKESSQPTNGASTSKSDHEQETKVTKFVKEHVPSAVVTSQSTSQISFNLSSDSARKGCFQRLFEKLPPRMSELDVTGYGLSDTTLEEVFLKIDEKSRWESEDSFAEKENNKKKLKKNSSKYSLDDISEPSSSNCQPSSSSSSPFIGPLSHVSDDDDDPLLDPMSDEVELHHGNGDVAMIDLTPKPATSADAGRDSNPQTCDLQFTSDRTGRDSNPQTLVHEPTEAGDASEALKWLDSASGVGVRQDNEVDDEQLLDVVFGNSSFSKNVVDRPVAPPNDSCGAVEDEDDELIDLNENCEGAGSYELTPVVRNLRIMQGLLTKRFHYARRNRKAVFYQIMLPALFVIIAMTVALSMPTASDPPPLVLSPSQYRNVTQPKGNFIPITDQSVLFPMKGGDAVDAPPSDLMSTFFLASGVGATCVLKQNSSFNSRLTSLNQTAYSAASGDLKLISKYFDPACQSSFTWGIPMSQFLPPNPNLKVVNSSAEAARSNPGEICSCSKDNKAYVCRENVEVKPGHKVVTGDWVLDVTGKYPILQYLMYTTMDYRLHRYGALSFGEFRSDVNESFPGWPSPLRKLAVRDAAQIFYNHKGYHSMPIYLNVLNNAIFRANLPKSKGDPATYGITAINHPMNKTAGAFSLDFLFSGTDVIIAIFIIVAMSFVPASFLLFLVAEKSSRAKHLQFISGTGPVTYWLSNYIWDMLNYFFPAVVCIAILQIFDLPAYTRGENAMAVVALFLLYGWSMTPMMYPASFYFDVPSTAYVCMIVLNLFVGITTVVTTFMMSLFRNDEHMVALGKKMESIFIIFPNYNLGRGLMTLTYNEFMNEYYNQIGETAKVRSPFEWDLITRQLVAMAIEGVAGIFITVLFQVRFFLKRRNVIELPRHQPTASSEDVDVANERHRVSAGCHGDLISVKNVSKVYSKKQGRVVAVDKLSFGVGRGECFGLLGVNGAGKTTTFSMVTGDCEVSSGEIVINGHKVSSGNAHERLLAQQTTGYCPQFDALFNELTPMEHLLLYARLRGIPRCDEYDVAEWALKKLDLERHKDKPAGDLSGGNKRKLSVAVALVGNPSLVLLDEPTTGMDPAARRFLWDLILDITASGRAVVLTSHSMEECEVLCSKLAIMVNGRLQCFGSAQQLKNKFGDGYMLNIRTTKPEDVIDKFGGTFPSAIVKEHHYHKVSLQLPCSDDDHSLSRVFKFLEENRSPLRIEDYSVSQTTLDDVFVNFAKKQRNAEGEVPVPVWRKVFKSMRNRVSSKFIQPPVPEGHSSSVTRSNLHLRGSPESSRLLEDNIDDDDDQPLYTFDQSMSLSFIDSTC</sequence>
<feature type="region of interest" description="Disordered" evidence="13">
    <location>
        <begin position="2515"/>
        <end position="2550"/>
    </location>
</feature>
<feature type="region of interest" description="Disordered" evidence="13">
    <location>
        <begin position="1365"/>
        <end position="1493"/>
    </location>
</feature>
<dbReference type="FunFam" id="3.40.50.300:FF:000335">
    <property type="entry name" value="ATP binding cassette subfamily A member 5"/>
    <property type="match status" value="1"/>
</dbReference>
<feature type="transmembrane region" description="Helical" evidence="14">
    <location>
        <begin position="1597"/>
        <end position="1619"/>
    </location>
</feature>
<feature type="compositionally biased region" description="Polar residues" evidence="13">
    <location>
        <begin position="1460"/>
        <end position="1482"/>
    </location>
</feature>
<dbReference type="GO" id="GO:0016887">
    <property type="term" value="F:ATP hydrolysis activity"/>
    <property type="evidence" value="ECO:0007669"/>
    <property type="project" value="InterPro"/>
</dbReference>
<evidence type="ECO:0000256" key="1">
    <source>
        <dbReference type="ARBA" id="ARBA00004127"/>
    </source>
</evidence>
<feature type="region of interest" description="Disordered" evidence="13">
    <location>
        <begin position="422"/>
        <end position="446"/>
    </location>
</feature>
<organism evidence="16">
    <name type="scientific">Phallusia mammillata</name>
    <dbReference type="NCBI Taxonomy" id="59560"/>
    <lineage>
        <taxon>Eukaryota</taxon>
        <taxon>Metazoa</taxon>
        <taxon>Chordata</taxon>
        <taxon>Tunicata</taxon>
        <taxon>Ascidiacea</taxon>
        <taxon>Phlebobranchia</taxon>
        <taxon>Ascidiidae</taxon>
        <taxon>Phallusia</taxon>
    </lineage>
</organism>
<dbReference type="InterPro" id="IPR003593">
    <property type="entry name" value="AAA+_ATPase"/>
</dbReference>
<feature type="transmembrane region" description="Helical" evidence="14">
    <location>
        <begin position="2022"/>
        <end position="2047"/>
    </location>
</feature>
<evidence type="ECO:0000256" key="13">
    <source>
        <dbReference type="SAM" id="MobiDB-lite"/>
    </source>
</evidence>
<dbReference type="GO" id="GO:0010008">
    <property type="term" value="C:endosome membrane"/>
    <property type="evidence" value="ECO:0007669"/>
    <property type="project" value="UniProtKB-SubCell"/>
</dbReference>
<feature type="transmembrane region" description="Helical" evidence="14">
    <location>
        <begin position="830"/>
        <end position="852"/>
    </location>
</feature>
<keyword evidence="11 14" id="KW-0472">Membrane</keyword>
<evidence type="ECO:0000256" key="10">
    <source>
        <dbReference type="ARBA" id="ARBA00022989"/>
    </source>
</evidence>
<evidence type="ECO:0000256" key="4">
    <source>
        <dbReference type="ARBA" id="ARBA00022448"/>
    </source>
</evidence>
<protein>
    <submittedName>
        <fullName evidence="16">ATP-binding cassette sub-family A member 1-like</fullName>
    </submittedName>
</protein>
<feature type="transmembrane region" description="Helical" evidence="14">
    <location>
        <begin position="939"/>
        <end position="960"/>
    </location>
</feature>
<feature type="compositionally biased region" description="Acidic residues" evidence="13">
    <location>
        <begin position="1418"/>
        <end position="1431"/>
    </location>
</feature>
<keyword evidence="7" id="KW-0547">Nucleotide-binding</keyword>
<keyword evidence="5 14" id="KW-0812">Transmembrane</keyword>
<keyword evidence="12" id="KW-0325">Glycoprotein</keyword>
<evidence type="ECO:0000256" key="7">
    <source>
        <dbReference type="ARBA" id="ARBA00022741"/>
    </source>
</evidence>
<dbReference type="PROSITE" id="PS00211">
    <property type="entry name" value="ABC_TRANSPORTER_1"/>
    <property type="match status" value="2"/>
</dbReference>
<gene>
    <name evidence="16" type="primary">Abca1</name>
</gene>
<feature type="transmembrane region" description="Helical" evidence="14">
    <location>
        <begin position="859"/>
        <end position="880"/>
    </location>
</feature>
<keyword evidence="4" id="KW-0813">Transport</keyword>
<dbReference type="InterPro" id="IPR003439">
    <property type="entry name" value="ABC_transporter-like_ATP-bd"/>
</dbReference>
<dbReference type="Pfam" id="PF00005">
    <property type="entry name" value="ABC_tran"/>
    <property type="match status" value="2"/>
</dbReference>
<feature type="transmembrane region" description="Helical" evidence="14">
    <location>
        <begin position="1911"/>
        <end position="1934"/>
    </location>
</feature>
<feature type="domain" description="ABC transporter" evidence="15">
    <location>
        <begin position="2172"/>
        <end position="2410"/>
    </location>
</feature>
<dbReference type="Pfam" id="PF12698">
    <property type="entry name" value="ABC2_membrane_3"/>
    <property type="match status" value="2"/>
</dbReference>
<dbReference type="CDD" id="cd03263">
    <property type="entry name" value="ABC_subfamily_A"/>
    <property type="match status" value="2"/>
</dbReference>
<comment type="subcellular location">
    <subcellularLocation>
        <location evidence="1">Endomembrane system</location>
        <topology evidence="1">Multi-pass membrane protein</topology>
    </subcellularLocation>
    <subcellularLocation>
        <location evidence="2">Endosome membrane</location>
    </subcellularLocation>
</comment>
<feature type="domain" description="ABC transporter" evidence="15">
    <location>
        <begin position="1034"/>
        <end position="1265"/>
    </location>
</feature>
<dbReference type="InterPro" id="IPR056264">
    <property type="entry name" value="R2_ABCA1-4-like"/>
</dbReference>
<reference evidence="16" key="1">
    <citation type="submission" date="2020-04" db="EMBL/GenBank/DDBJ databases">
        <authorList>
            <person name="Neveu A P."/>
        </authorList>
    </citation>
    <scope>NUCLEOTIDE SEQUENCE</scope>
    <source>
        <tissue evidence="16">Whole embryo</tissue>
    </source>
</reference>
<dbReference type="GO" id="GO:0005524">
    <property type="term" value="F:ATP binding"/>
    <property type="evidence" value="ECO:0007669"/>
    <property type="project" value="UniProtKB-KW"/>
</dbReference>
<keyword evidence="10 14" id="KW-1133">Transmembrane helix</keyword>
<accession>A0A6F9D662</accession>
<dbReference type="FunFam" id="3.40.50.300:FF:000511">
    <property type="entry name" value="ATP-binding cassette, sub-family A (ABC1), member 2"/>
    <property type="match status" value="1"/>
</dbReference>
<feature type="compositionally biased region" description="Low complexity" evidence="13">
    <location>
        <begin position="1393"/>
        <end position="1415"/>
    </location>
</feature>
<dbReference type="SMART" id="SM00382">
    <property type="entry name" value="AAA"/>
    <property type="match status" value="2"/>
</dbReference>
<name>A0A6F9D662_9ASCI</name>
<proteinExistence type="evidence at transcript level"/>
<dbReference type="EMBL" id="LR782574">
    <property type="protein sequence ID" value="CAB3219607.1"/>
    <property type="molecule type" value="mRNA"/>
</dbReference>